<sequence>MQVMNNENTTVQSVQKSFRSCEQLYRENFTILQLQNGMSNGNETRVGTFQSGKRLVNRGGPAGLPTAARLFMKSYIFTRKKLAFGCGSLMAIRHMWNRPYPQRQRMVVPT</sequence>
<organism evidence="1 2">
    <name type="scientific">Parelaphostrongylus tenuis</name>
    <name type="common">Meningeal worm</name>
    <dbReference type="NCBI Taxonomy" id="148309"/>
    <lineage>
        <taxon>Eukaryota</taxon>
        <taxon>Metazoa</taxon>
        <taxon>Ecdysozoa</taxon>
        <taxon>Nematoda</taxon>
        <taxon>Chromadorea</taxon>
        <taxon>Rhabditida</taxon>
        <taxon>Rhabditina</taxon>
        <taxon>Rhabditomorpha</taxon>
        <taxon>Strongyloidea</taxon>
        <taxon>Metastrongylidae</taxon>
        <taxon>Parelaphostrongylus</taxon>
    </lineage>
</organism>
<dbReference type="AlphaFoldDB" id="A0AAD5MYZ4"/>
<protein>
    <submittedName>
        <fullName evidence="1">Uncharacterized protein</fullName>
    </submittedName>
</protein>
<dbReference type="EMBL" id="JAHQIW010003201">
    <property type="protein sequence ID" value="KAJ1357607.1"/>
    <property type="molecule type" value="Genomic_DNA"/>
</dbReference>
<reference evidence="1" key="1">
    <citation type="submission" date="2021-06" db="EMBL/GenBank/DDBJ databases">
        <title>Parelaphostrongylus tenuis whole genome reference sequence.</title>
        <authorList>
            <person name="Garwood T.J."/>
            <person name="Larsen P.A."/>
            <person name="Fountain-Jones N.M."/>
            <person name="Garbe J.R."/>
            <person name="Macchietto M.G."/>
            <person name="Kania S.A."/>
            <person name="Gerhold R.W."/>
            <person name="Richards J.E."/>
            <person name="Wolf T.M."/>
        </authorList>
    </citation>
    <scope>NUCLEOTIDE SEQUENCE</scope>
    <source>
        <strain evidence="1">MNPRO001-30</strain>
        <tissue evidence="1">Meninges</tissue>
    </source>
</reference>
<keyword evidence="2" id="KW-1185">Reference proteome</keyword>
<comment type="caution">
    <text evidence="1">The sequence shown here is derived from an EMBL/GenBank/DDBJ whole genome shotgun (WGS) entry which is preliminary data.</text>
</comment>
<accession>A0AAD5MYZ4</accession>
<dbReference type="Proteomes" id="UP001196413">
    <property type="component" value="Unassembled WGS sequence"/>
</dbReference>
<proteinExistence type="predicted"/>
<gene>
    <name evidence="1" type="ORF">KIN20_015788</name>
</gene>
<name>A0AAD5MYZ4_PARTN</name>
<evidence type="ECO:0000313" key="2">
    <source>
        <dbReference type="Proteomes" id="UP001196413"/>
    </source>
</evidence>
<evidence type="ECO:0000313" key="1">
    <source>
        <dbReference type="EMBL" id="KAJ1357607.1"/>
    </source>
</evidence>